<dbReference type="PANTHER" id="PTHR41523:SF7">
    <property type="entry name" value="HISTIDINE KINASE"/>
    <property type="match status" value="1"/>
</dbReference>
<dbReference type="Pfam" id="PF13426">
    <property type="entry name" value="PAS_9"/>
    <property type="match status" value="1"/>
</dbReference>
<feature type="domain" description="PAS" evidence="13">
    <location>
        <begin position="4"/>
        <end position="57"/>
    </location>
</feature>
<dbReference type="Gene3D" id="3.30.450.20">
    <property type="entry name" value="PAS domain"/>
    <property type="match status" value="1"/>
</dbReference>
<keyword evidence="10" id="KW-0418">Kinase</keyword>
<keyword evidence="9" id="KW-0547">Nucleotide-binding</keyword>
<dbReference type="PROSITE" id="PS50112">
    <property type="entry name" value="PAS"/>
    <property type="match status" value="1"/>
</dbReference>
<keyword evidence="7" id="KW-0808">Transferase</keyword>
<evidence type="ECO:0000256" key="9">
    <source>
        <dbReference type="ARBA" id="ARBA00022741"/>
    </source>
</evidence>
<comment type="caution">
    <text evidence="15">The sequence shown here is derived from an EMBL/GenBank/DDBJ whole genome shotgun (WGS) entry which is preliminary data.</text>
</comment>
<dbReference type="Gene3D" id="3.30.565.10">
    <property type="entry name" value="Histidine kinase-like ATPase, C-terminal domain"/>
    <property type="match status" value="1"/>
</dbReference>
<dbReference type="OrthoDB" id="7185134at2"/>
<dbReference type="InterPro" id="IPR035965">
    <property type="entry name" value="PAS-like_dom_sf"/>
</dbReference>
<gene>
    <name evidence="15" type="ORF">CH338_09225</name>
</gene>
<evidence type="ECO:0000256" key="4">
    <source>
        <dbReference type="ARBA" id="ARBA00022553"/>
    </source>
</evidence>
<sequence>MRDPRDIVHMILESGPSGLVLVDGGARIVFANEHAEELLGFARGELVGQPIECLVPDRFRDGHPDLRRVFDLSPRDRPMGMGRDLAARRKDGSEFPVEIALKPMTVDGRAYVLAELVDITERKRTEDRQRLLIGELNHRIQNLFAVIQSVALSSLSGERPLREARDVFIDRLQSLGRAYTLMTEQEWRGAPLRQILASETSAFSDRVTLDGVEVMVKQNAAQSFALLLHELTTNAVKYGALSAPEGSIAVRWSVERDLRPMAFVLSWQEDGGPTVAPPTRSGYGRKIIEDTMRRIGKHSIEYAPQGLKYRMEAPLEKVGWVVDDSAI</sequence>
<evidence type="ECO:0000313" key="15">
    <source>
        <dbReference type="EMBL" id="RAI39493.1"/>
    </source>
</evidence>
<organism evidence="15 16">
    <name type="scientific">Rhodoplanes elegans</name>
    <dbReference type="NCBI Taxonomy" id="29408"/>
    <lineage>
        <taxon>Bacteria</taxon>
        <taxon>Pseudomonadati</taxon>
        <taxon>Pseudomonadota</taxon>
        <taxon>Alphaproteobacteria</taxon>
        <taxon>Hyphomicrobiales</taxon>
        <taxon>Nitrobacteraceae</taxon>
        <taxon>Rhodoplanes</taxon>
    </lineage>
</organism>
<dbReference type="InterPro" id="IPR011102">
    <property type="entry name" value="Sig_transdc_His_kinase_HWE"/>
</dbReference>
<evidence type="ECO:0000259" key="13">
    <source>
        <dbReference type="PROSITE" id="PS50112"/>
    </source>
</evidence>
<dbReference type="Proteomes" id="UP000248863">
    <property type="component" value="Unassembled WGS sequence"/>
</dbReference>
<keyword evidence="11" id="KW-0067">ATP-binding</keyword>
<dbReference type="SUPFAM" id="SSF55785">
    <property type="entry name" value="PYP-like sensor domain (PAS domain)"/>
    <property type="match status" value="1"/>
</dbReference>
<dbReference type="PANTHER" id="PTHR41523">
    <property type="entry name" value="TWO-COMPONENT SYSTEM SENSOR PROTEIN"/>
    <property type="match status" value="1"/>
</dbReference>
<name>A0A327KPE0_9BRAD</name>
<reference evidence="15 16" key="1">
    <citation type="submission" date="2017-07" db="EMBL/GenBank/DDBJ databases">
        <title>Draft Genome Sequences of Select Purple Nonsulfur Bacteria.</title>
        <authorList>
            <person name="Lasarre B."/>
            <person name="Mckinlay J.B."/>
        </authorList>
    </citation>
    <scope>NUCLEOTIDE SEQUENCE [LARGE SCALE GENOMIC DNA]</scope>
    <source>
        <strain evidence="15 16">DSM 11907</strain>
    </source>
</reference>
<keyword evidence="8" id="KW-0677">Repeat</keyword>
<comment type="catalytic activity">
    <reaction evidence="1">
        <text>ATP + protein L-histidine = ADP + protein N-phospho-L-histidine.</text>
        <dbReference type="EC" id="2.7.13.3"/>
    </reaction>
</comment>
<dbReference type="InterPro" id="IPR000700">
    <property type="entry name" value="PAS-assoc_C"/>
</dbReference>
<evidence type="ECO:0000256" key="3">
    <source>
        <dbReference type="ARBA" id="ARBA00021740"/>
    </source>
</evidence>
<dbReference type="GO" id="GO:0004673">
    <property type="term" value="F:protein histidine kinase activity"/>
    <property type="evidence" value="ECO:0007669"/>
    <property type="project" value="UniProtKB-EC"/>
</dbReference>
<dbReference type="PROSITE" id="PS50113">
    <property type="entry name" value="PAC"/>
    <property type="match status" value="1"/>
</dbReference>
<evidence type="ECO:0000256" key="10">
    <source>
        <dbReference type="ARBA" id="ARBA00022777"/>
    </source>
</evidence>
<dbReference type="AlphaFoldDB" id="A0A327KPE0"/>
<dbReference type="Pfam" id="PF07536">
    <property type="entry name" value="HWE_HK"/>
    <property type="match status" value="1"/>
</dbReference>
<dbReference type="NCBIfam" id="TIGR00229">
    <property type="entry name" value="sensory_box"/>
    <property type="match status" value="1"/>
</dbReference>
<keyword evidence="5" id="KW-0285">Flavoprotein</keyword>
<evidence type="ECO:0000256" key="7">
    <source>
        <dbReference type="ARBA" id="ARBA00022679"/>
    </source>
</evidence>
<evidence type="ECO:0000256" key="11">
    <source>
        <dbReference type="ARBA" id="ARBA00022840"/>
    </source>
</evidence>
<keyword evidence="12" id="KW-0843">Virulence</keyword>
<dbReference type="EC" id="2.7.13.3" evidence="2"/>
<evidence type="ECO:0000259" key="14">
    <source>
        <dbReference type="PROSITE" id="PS50113"/>
    </source>
</evidence>
<dbReference type="InterPro" id="IPR000014">
    <property type="entry name" value="PAS"/>
</dbReference>
<dbReference type="CDD" id="cd00130">
    <property type="entry name" value="PAS"/>
    <property type="match status" value="1"/>
</dbReference>
<dbReference type="GO" id="GO:0005524">
    <property type="term" value="F:ATP binding"/>
    <property type="evidence" value="ECO:0007669"/>
    <property type="project" value="UniProtKB-KW"/>
</dbReference>
<proteinExistence type="predicted"/>
<dbReference type="InterPro" id="IPR036890">
    <property type="entry name" value="HATPase_C_sf"/>
</dbReference>
<evidence type="ECO:0000256" key="1">
    <source>
        <dbReference type="ARBA" id="ARBA00000085"/>
    </source>
</evidence>
<protein>
    <recommendedName>
        <fullName evidence="3">Blue-light-activated histidine kinase</fullName>
        <ecNumber evidence="2">2.7.13.3</ecNumber>
    </recommendedName>
</protein>
<keyword evidence="6" id="KW-0288">FMN</keyword>
<dbReference type="SMART" id="SM00091">
    <property type="entry name" value="PAS"/>
    <property type="match status" value="2"/>
</dbReference>
<evidence type="ECO:0000256" key="8">
    <source>
        <dbReference type="ARBA" id="ARBA00022737"/>
    </source>
</evidence>
<evidence type="ECO:0000313" key="16">
    <source>
        <dbReference type="Proteomes" id="UP000248863"/>
    </source>
</evidence>
<keyword evidence="4" id="KW-0597">Phosphoprotein</keyword>
<dbReference type="SMART" id="SM00911">
    <property type="entry name" value="HWE_HK"/>
    <property type="match status" value="1"/>
</dbReference>
<keyword evidence="16" id="KW-1185">Reference proteome</keyword>
<evidence type="ECO:0000256" key="6">
    <source>
        <dbReference type="ARBA" id="ARBA00022643"/>
    </source>
</evidence>
<evidence type="ECO:0000256" key="2">
    <source>
        <dbReference type="ARBA" id="ARBA00012438"/>
    </source>
</evidence>
<accession>A0A327KPE0</accession>
<feature type="domain" description="PAC" evidence="14">
    <location>
        <begin position="81"/>
        <end position="131"/>
    </location>
</feature>
<evidence type="ECO:0000256" key="12">
    <source>
        <dbReference type="ARBA" id="ARBA00023026"/>
    </source>
</evidence>
<dbReference type="EMBL" id="NPEU01000074">
    <property type="protein sequence ID" value="RAI39493.1"/>
    <property type="molecule type" value="Genomic_DNA"/>
</dbReference>
<evidence type="ECO:0000256" key="5">
    <source>
        <dbReference type="ARBA" id="ARBA00022630"/>
    </source>
</evidence>